<sequence length="666" mass="72206">MPSRKDLANAIRALSMDAVQKAKSGHPGAPMGMADIAEVLWNDYLSHNPTDPHWANRDRFVLSNGHGSMLQYSLLHLSGYDLSIDDLKNFRQLHSKTPGHPEYGYTPGVETTTGPLGQGIANAVGFAVAEKALAAQFNRDGHNIVDHYTYAFLGDGCLMEGISHEVCSLAGTLGLGKLIMFYDDNGISIDGEVDGWFTDDTPKRFDAYGWQVIPDVDGHNAEEVRRAIEEARANTDQPTLICCKTIIGFGAPNKQGTESCHGAALGEDEIVATRENLGWNHPAFEIPDDIYAAWDAREKGAAAQKSWNETFAAYKSAHPELAAEFERRVKGDLPADFSEKADAYINELQAKGETVASRKASQNTLNAFGPMLPELLGGSADLAGSNLTIWNGSKGINKEDASGNYLYYGVREFGMAAIMNGIALHGGFVPYGATFLIFMEYCRNAVRMAALMKQRSIFVFTHDSIGLGEDGPTHQPIEQLATLRVTPNMHVWRPADAVESAVAWKAALERNDGPSSLVFSRQGLPHQDRTAAQVADIAKGAYVLSDSDGTPDLILIATGSEVGLAQDAAAQLREQGQKVRVVSMPSAEVFEAQDAKYKQQVLPLDVTNRIAIEAAAEDYWYKYVGLDGRIVGMSSFGESAPAGDLFKFFGFTVDNVVAVAQDLLDN</sequence>
<comment type="cofactor">
    <cofactor evidence="1">
        <name>Ca(2+)</name>
        <dbReference type="ChEBI" id="CHEBI:29108"/>
    </cofactor>
</comment>
<dbReference type="SUPFAM" id="SSF52922">
    <property type="entry name" value="TK C-terminal domain-like"/>
    <property type="match status" value="1"/>
</dbReference>
<evidence type="ECO:0000313" key="16">
    <source>
        <dbReference type="Proteomes" id="UP000313645"/>
    </source>
</evidence>
<comment type="function">
    <text evidence="13">Catalyzes the transfer of a two-carbon ketol group from a ketose donor to an aldose acceptor, via a covalent intermediate with the cofactor thiamine pyrophosphate.</text>
</comment>
<evidence type="ECO:0000256" key="4">
    <source>
        <dbReference type="ARBA" id="ARBA00011738"/>
    </source>
</evidence>
<dbReference type="Pfam" id="PF02779">
    <property type="entry name" value="Transket_pyr"/>
    <property type="match status" value="1"/>
</dbReference>
<keyword evidence="16" id="KW-1185">Reference proteome</keyword>
<dbReference type="InterPro" id="IPR029061">
    <property type="entry name" value="THDP-binding"/>
</dbReference>
<evidence type="ECO:0000256" key="8">
    <source>
        <dbReference type="ARBA" id="ARBA00022837"/>
    </source>
</evidence>
<dbReference type="InterPro" id="IPR005475">
    <property type="entry name" value="Transketolase-like_Pyr-bd"/>
</dbReference>
<comment type="cofactor">
    <cofactor evidence="13">
        <name>Mg(2+)</name>
        <dbReference type="ChEBI" id="CHEBI:18420"/>
    </cofactor>
    <cofactor evidence="13">
        <name>Ca(2+)</name>
        <dbReference type="ChEBI" id="CHEBI:29108"/>
    </cofactor>
    <cofactor evidence="13">
        <name>Mn(2+)</name>
        <dbReference type="ChEBI" id="CHEBI:29035"/>
    </cofactor>
    <cofactor evidence="13">
        <name>Co(2+)</name>
        <dbReference type="ChEBI" id="CHEBI:48828"/>
    </cofactor>
    <text evidence="13">Binds 1 Mg(2+) ion per subunit. Can also utilize other divalent metal cations, such as Ca(2+), Mn(2+) and Co(2+).</text>
</comment>
<dbReference type="CDD" id="cd07033">
    <property type="entry name" value="TPP_PYR_DXS_TK_like"/>
    <property type="match status" value="1"/>
</dbReference>
<dbReference type="InterPro" id="IPR005474">
    <property type="entry name" value="Transketolase_N"/>
</dbReference>
<keyword evidence="10 13" id="KW-0786">Thiamine pyrophosphate</keyword>
<dbReference type="PANTHER" id="PTHR43522:SF2">
    <property type="entry name" value="TRANSKETOLASE 1-RELATED"/>
    <property type="match status" value="1"/>
</dbReference>
<evidence type="ECO:0000256" key="10">
    <source>
        <dbReference type="ARBA" id="ARBA00023052"/>
    </source>
</evidence>
<name>A0ABY1ZIA6_9GAMM</name>
<keyword evidence="9 13" id="KW-0460">Magnesium</keyword>
<dbReference type="CDD" id="cd02012">
    <property type="entry name" value="TPP_TK"/>
    <property type="match status" value="1"/>
</dbReference>
<dbReference type="Proteomes" id="UP000313645">
    <property type="component" value="Unassembled WGS sequence"/>
</dbReference>
<evidence type="ECO:0000313" key="15">
    <source>
        <dbReference type="EMBL" id="TBW50768.1"/>
    </source>
</evidence>
<organism evidence="15 16">
    <name type="scientific">Marinobacter halodurans</name>
    <dbReference type="NCBI Taxonomy" id="2528979"/>
    <lineage>
        <taxon>Bacteria</taxon>
        <taxon>Pseudomonadati</taxon>
        <taxon>Pseudomonadota</taxon>
        <taxon>Gammaproteobacteria</taxon>
        <taxon>Pseudomonadales</taxon>
        <taxon>Marinobacteraceae</taxon>
        <taxon>Marinobacter</taxon>
    </lineage>
</organism>
<comment type="cofactor">
    <cofactor evidence="2">
        <name>Co(2+)</name>
        <dbReference type="ChEBI" id="CHEBI:48828"/>
    </cofactor>
</comment>
<evidence type="ECO:0000256" key="3">
    <source>
        <dbReference type="ARBA" id="ARBA00007131"/>
    </source>
</evidence>
<evidence type="ECO:0000256" key="6">
    <source>
        <dbReference type="ARBA" id="ARBA00022679"/>
    </source>
</evidence>
<dbReference type="Gene3D" id="3.40.50.970">
    <property type="match status" value="2"/>
</dbReference>
<gene>
    <name evidence="15" type="primary">tkt</name>
    <name evidence="15" type="ORF">EZI54_17880</name>
</gene>
<evidence type="ECO:0000256" key="11">
    <source>
        <dbReference type="ARBA" id="ARBA00049473"/>
    </source>
</evidence>
<comment type="subunit">
    <text evidence="4 13">Homodimer.</text>
</comment>
<dbReference type="SUPFAM" id="SSF52518">
    <property type="entry name" value="Thiamin diphosphate-binding fold (THDP-binding)"/>
    <property type="match status" value="2"/>
</dbReference>
<evidence type="ECO:0000256" key="13">
    <source>
        <dbReference type="RuleBase" id="RU004996"/>
    </source>
</evidence>
<keyword evidence="6 13" id="KW-0808">Transferase</keyword>
<dbReference type="Gene3D" id="3.40.50.920">
    <property type="match status" value="1"/>
</dbReference>
<evidence type="ECO:0000256" key="2">
    <source>
        <dbReference type="ARBA" id="ARBA00001941"/>
    </source>
</evidence>
<dbReference type="PROSITE" id="PS00801">
    <property type="entry name" value="TRANSKETOLASE_1"/>
    <property type="match status" value="1"/>
</dbReference>
<dbReference type="EC" id="2.2.1.1" evidence="5 12"/>
<feature type="domain" description="Transketolase-like pyrimidine-binding" evidence="14">
    <location>
        <begin position="355"/>
        <end position="526"/>
    </location>
</feature>
<comment type="catalytic activity">
    <reaction evidence="11 13">
        <text>D-sedoheptulose 7-phosphate + D-glyceraldehyde 3-phosphate = aldehydo-D-ribose 5-phosphate + D-xylulose 5-phosphate</text>
        <dbReference type="Rhea" id="RHEA:10508"/>
        <dbReference type="ChEBI" id="CHEBI:57483"/>
        <dbReference type="ChEBI" id="CHEBI:57737"/>
        <dbReference type="ChEBI" id="CHEBI:58273"/>
        <dbReference type="ChEBI" id="CHEBI:59776"/>
        <dbReference type="EC" id="2.2.1.1"/>
    </reaction>
</comment>
<keyword evidence="8 13" id="KW-0106">Calcium</keyword>
<evidence type="ECO:0000256" key="7">
    <source>
        <dbReference type="ARBA" id="ARBA00022723"/>
    </source>
</evidence>
<comment type="cofactor">
    <cofactor evidence="13">
        <name>thiamine diphosphate</name>
        <dbReference type="ChEBI" id="CHEBI:58937"/>
    </cofactor>
    <text evidence="13">Binds 1 thiamine pyrophosphate per subunit.</text>
</comment>
<comment type="caution">
    <text evidence="15">The sequence shown here is derived from an EMBL/GenBank/DDBJ whole genome shotgun (WGS) entry which is preliminary data.</text>
</comment>
<dbReference type="Pfam" id="PF22613">
    <property type="entry name" value="Transketolase_C_1"/>
    <property type="match status" value="1"/>
</dbReference>
<evidence type="ECO:0000256" key="12">
    <source>
        <dbReference type="NCBIfam" id="TIGR00232"/>
    </source>
</evidence>
<proteinExistence type="inferred from homology"/>
<dbReference type="InterPro" id="IPR049557">
    <property type="entry name" value="Transketolase_CS"/>
</dbReference>
<dbReference type="PANTHER" id="PTHR43522">
    <property type="entry name" value="TRANSKETOLASE"/>
    <property type="match status" value="1"/>
</dbReference>
<dbReference type="InterPro" id="IPR005478">
    <property type="entry name" value="Transketolase_bac-like"/>
</dbReference>
<accession>A0ABY1ZIA6</accession>
<dbReference type="RefSeq" id="WP_131483249.1">
    <property type="nucleotide sequence ID" value="NZ_SJDL01000033.1"/>
</dbReference>
<evidence type="ECO:0000256" key="9">
    <source>
        <dbReference type="ARBA" id="ARBA00022842"/>
    </source>
</evidence>
<dbReference type="EMBL" id="SJDL01000033">
    <property type="protein sequence ID" value="TBW50768.1"/>
    <property type="molecule type" value="Genomic_DNA"/>
</dbReference>
<dbReference type="Pfam" id="PF00456">
    <property type="entry name" value="Transketolase_N"/>
    <property type="match status" value="1"/>
</dbReference>
<reference evidence="15 16" key="1">
    <citation type="submission" date="2019-02" db="EMBL/GenBank/DDBJ databases">
        <title>Marinobacter halodurans sp. nov., a marine bacterium isolated from sea tidal flat.</title>
        <authorList>
            <person name="Yoo Y."/>
            <person name="Lee D.W."/>
            <person name="Kim B.S."/>
            <person name="Kim J.-J."/>
        </authorList>
    </citation>
    <scope>NUCLEOTIDE SEQUENCE [LARGE SCALE GENOMIC DNA]</scope>
    <source>
        <strain evidence="15 16">YJ-S3-2</strain>
    </source>
</reference>
<dbReference type="PROSITE" id="PS00802">
    <property type="entry name" value="TRANSKETOLASE_2"/>
    <property type="match status" value="1"/>
</dbReference>
<dbReference type="GO" id="GO:0004802">
    <property type="term" value="F:transketolase activity"/>
    <property type="evidence" value="ECO:0007669"/>
    <property type="project" value="UniProtKB-EC"/>
</dbReference>
<dbReference type="NCBIfam" id="TIGR00232">
    <property type="entry name" value="tktlase_bact"/>
    <property type="match status" value="1"/>
</dbReference>
<dbReference type="InterPro" id="IPR055152">
    <property type="entry name" value="Transketolase-like_C_2"/>
</dbReference>
<keyword evidence="7 13" id="KW-0479">Metal-binding</keyword>
<evidence type="ECO:0000256" key="5">
    <source>
        <dbReference type="ARBA" id="ARBA00013152"/>
    </source>
</evidence>
<dbReference type="InterPro" id="IPR033247">
    <property type="entry name" value="Transketolase_fam"/>
</dbReference>
<comment type="similarity">
    <text evidence="3 13">Belongs to the transketolase family.</text>
</comment>
<protein>
    <recommendedName>
        <fullName evidence="5 12">Transketolase</fullName>
        <ecNumber evidence="5 12">2.2.1.1</ecNumber>
    </recommendedName>
</protein>
<dbReference type="SMART" id="SM00861">
    <property type="entry name" value="Transket_pyr"/>
    <property type="match status" value="1"/>
</dbReference>
<dbReference type="InterPro" id="IPR009014">
    <property type="entry name" value="Transketo_C/PFOR_II"/>
</dbReference>
<evidence type="ECO:0000256" key="1">
    <source>
        <dbReference type="ARBA" id="ARBA00001913"/>
    </source>
</evidence>
<evidence type="ECO:0000259" key="14">
    <source>
        <dbReference type="SMART" id="SM00861"/>
    </source>
</evidence>
<dbReference type="InterPro" id="IPR020826">
    <property type="entry name" value="Transketolase_BS"/>
</dbReference>